<feature type="compositionally biased region" description="Polar residues" evidence="1">
    <location>
        <begin position="215"/>
        <end position="225"/>
    </location>
</feature>
<name>A0ABS2CZJ5_9FLAO</name>
<dbReference type="InterPro" id="IPR021255">
    <property type="entry name" value="DUF2807"/>
</dbReference>
<comment type="caution">
    <text evidence="3">The sequence shown here is derived from an EMBL/GenBank/DDBJ whole genome shotgun (WGS) entry which is preliminary data.</text>
</comment>
<organism evidence="3 4">
    <name type="scientific">Flavobacterium macrobrachii</name>
    <dbReference type="NCBI Taxonomy" id="591204"/>
    <lineage>
        <taxon>Bacteria</taxon>
        <taxon>Pseudomonadati</taxon>
        <taxon>Bacteroidota</taxon>
        <taxon>Flavobacteriia</taxon>
        <taxon>Flavobacteriales</taxon>
        <taxon>Flavobacteriaceae</taxon>
        <taxon>Flavobacterium</taxon>
    </lineage>
</organism>
<feature type="region of interest" description="Disordered" evidence="1">
    <location>
        <begin position="215"/>
        <end position="244"/>
    </location>
</feature>
<dbReference type="PROSITE" id="PS51257">
    <property type="entry name" value="PROKAR_LIPOPROTEIN"/>
    <property type="match status" value="1"/>
</dbReference>
<dbReference type="Pfam" id="PF10988">
    <property type="entry name" value="DUF2807"/>
    <property type="match status" value="1"/>
</dbReference>
<feature type="domain" description="Putative auto-transporter adhesin head GIN" evidence="2">
    <location>
        <begin position="50"/>
        <end position="229"/>
    </location>
</feature>
<gene>
    <name evidence="3" type="ORF">H9X54_013905</name>
</gene>
<dbReference type="RefSeq" id="WP_187656680.1">
    <property type="nucleotide sequence ID" value="NZ_JACSOD020000502.1"/>
</dbReference>
<evidence type="ECO:0000313" key="4">
    <source>
        <dbReference type="Proteomes" id="UP000759529"/>
    </source>
</evidence>
<sequence>MVKFIIFCSKAIIATVAGLLLTSCNWTVNLGDGITGSGTIVKETRKVDTFTKVEVKTGINCEIKQADNFEVLVEADDNIIKEIKTRVENGKLIIESDFGNYHNATRKVTVTMPKIDNLETSSGATLKSLNVLTGTNISLKSSSGSEMDVNVESDTVSLETSSGSEQNVKGKALNVFASSSSGSSIDADELLANDVSAQSSSGSSIEVHSIVNLNGKASSGSSINYKGNPKTITKEETSGGSVSR</sequence>
<evidence type="ECO:0000256" key="1">
    <source>
        <dbReference type="SAM" id="MobiDB-lite"/>
    </source>
</evidence>
<keyword evidence="4" id="KW-1185">Reference proteome</keyword>
<protein>
    <submittedName>
        <fullName evidence="3">DUF2807 domain-containing protein</fullName>
    </submittedName>
</protein>
<dbReference type="Gene3D" id="2.160.20.120">
    <property type="match status" value="1"/>
</dbReference>
<reference evidence="3 4" key="1">
    <citation type="submission" date="2021-02" db="EMBL/GenBank/DDBJ databases">
        <authorList>
            <person name="Jung H.S."/>
            <person name="Chun B.H."/>
            <person name="Jeon C.O."/>
        </authorList>
    </citation>
    <scope>NUCLEOTIDE SEQUENCE [LARGE SCALE GENOMIC DNA]</scope>
    <source>
        <strain evidence="3 4">LMG 25203</strain>
    </source>
</reference>
<dbReference type="Proteomes" id="UP000759529">
    <property type="component" value="Unassembled WGS sequence"/>
</dbReference>
<evidence type="ECO:0000313" key="3">
    <source>
        <dbReference type="EMBL" id="MBM6500387.1"/>
    </source>
</evidence>
<accession>A0ABS2CZJ5</accession>
<dbReference type="EMBL" id="JACSOD020000502">
    <property type="protein sequence ID" value="MBM6500387.1"/>
    <property type="molecule type" value="Genomic_DNA"/>
</dbReference>
<evidence type="ECO:0000259" key="2">
    <source>
        <dbReference type="Pfam" id="PF10988"/>
    </source>
</evidence>
<proteinExistence type="predicted"/>